<dbReference type="AlphaFoldDB" id="H5T8K9"/>
<dbReference type="eggNOG" id="COG0583">
    <property type="taxonomic scope" value="Bacteria"/>
</dbReference>
<dbReference type="Gene3D" id="1.10.10.10">
    <property type="entry name" value="Winged helix-like DNA-binding domain superfamily/Winged helix DNA-binding domain"/>
    <property type="match status" value="1"/>
</dbReference>
<reference evidence="6 7" key="1">
    <citation type="journal article" date="2012" name="J. Bacteriol.">
        <title>Genome sequence of proteorhodopsin-containing sea ice bacterium Glaciecola punicea ACAM 611T.</title>
        <authorList>
            <person name="Qin Q.-L."/>
            <person name="Xie B.-B."/>
            <person name="Shu Y.-L."/>
            <person name="Rong J.-C."/>
            <person name="Zhao D.-L."/>
            <person name="Zhang X.-Y."/>
            <person name="Chen X.-L."/>
            <person name="Zhou B.-C."/>
            <person name="Zhanga Y.-Z."/>
        </authorList>
    </citation>
    <scope>NUCLEOTIDE SEQUENCE [LARGE SCALE GENOMIC DNA]</scope>
    <source>
        <strain evidence="6 7">ACAM 611</strain>
    </source>
</reference>
<dbReference type="Gene3D" id="3.40.190.290">
    <property type="match status" value="1"/>
</dbReference>
<dbReference type="Pfam" id="PF00126">
    <property type="entry name" value="HTH_1"/>
    <property type="match status" value="1"/>
</dbReference>
<accession>H5T8K9</accession>
<dbReference type="Pfam" id="PF03466">
    <property type="entry name" value="LysR_substrate"/>
    <property type="match status" value="1"/>
</dbReference>
<dbReference type="InterPro" id="IPR036390">
    <property type="entry name" value="WH_DNA-bd_sf"/>
</dbReference>
<sequence length="291" mass="32497">MAVADHASVTLAAKALHLAQPTVSTQIAKLAESLECQLFELVSKKMCLTDTGQEVLDAARKLFAVMDNLEARLAKRAGLSLGHLRISVVTTAKYLIPHWLGEFCEQYPNIEPEFQIGNRAEIIQRLKQNLDDLYVFSNPPRELEIEAEFLTHNPLVVIAKQDHVLKDKHNIKWHELYYERLLMRENGSGTRFAIEAFFKNKNVKMQNPITIASNEAIKESVMAGLGIAIVSRHALNHMAPGNLIELAVEDFPIPNSWYWVLPKGKNSSSAAKAFQAHVNQGLSEQVNLGAP</sequence>
<dbReference type="Proteomes" id="UP000053586">
    <property type="component" value="Unassembled WGS sequence"/>
</dbReference>
<dbReference type="SUPFAM" id="SSF53850">
    <property type="entry name" value="Periplasmic binding protein-like II"/>
    <property type="match status" value="1"/>
</dbReference>
<dbReference type="GO" id="GO:0003700">
    <property type="term" value="F:DNA-binding transcription factor activity"/>
    <property type="evidence" value="ECO:0007669"/>
    <property type="project" value="InterPro"/>
</dbReference>
<keyword evidence="3" id="KW-0238">DNA-binding</keyword>
<organism evidence="6 7">
    <name type="scientific">Glaciecola punicea ACAM 611</name>
    <dbReference type="NCBI Taxonomy" id="1121923"/>
    <lineage>
        <taxon>Bacteria</taxon>
        <taxon>Pseudomonadati</taxon>
        <taxon>Pseudomonadota</taxon>
        <taxon>Gammaproteobacteria</taxon>
        <taxon>Alteromonadales</taxon>
        <taxon>Alteromonadaceae</taxon>
        <taxon>Glaciecola</taxon>
    </lineage>
</organism>
<protein>
    <submittedName>
        <fullName evidence="6">RuBisCO operon transcriptional regulator</fullName>
    </submittedName>
</protein>
<dbReference type="InterPro" id="IPR005119">
    <property type="entry name" value="LysR_subst-bd"/>
</dbReference>
<feature type="domain" description="HTH lysR-type" evidence="5">
    <location>
        <begin position="1"/>
        <end position="49"/>
    </location>
</feature>
<evidence type="ECO:0000256" key="2">
    <source>
        <dbReference type="ARBA" id="ARBA00023015"/>
    </source>
</evidence>
<dbReference type="PROSITE" id="PS50931">
    <property type="entry name" value="HTH_LYSR"/>
    <property type="match status" value="1"/>
</dbReference>
<evidence type="ECO:0000256" key="3">
    <source>
        <dbReference type="ARBA" id="ARBA00023125"/>
    </source>
</evidence>
<dbReference type="InterPro" id="IPR000847">
    <property type="entry name" value="LysR_HTH_N"/>
</dbReference>
<dbReference type="EMBL" id="BAET01000006">
    <property type="protein sequence ID" value="GAB54650.1"/>
    <property type="molecule type" value="Genomic_DNA"/>
</dbReference>
<reference evidence="6 7" key="2">
    <citation type="journal article" date="2017" name="Antonie Van Leeuwenhoek">
        <title>Rhizobium rhizosphaerae sp. nov., a novel species isolated from rice rhizosphere.</title>
        <authorList>
            <person name="Zhao J.J."/>
            <person name="Zhang J."/>
            <person name="Zhang R.J."/>
            <person name="Zhang C.W."/>
            <person name="Yin H.Q."/>
            <person name="Zhang X.X."/>
        </authorList>
    </citation>
    <scope>NUCLEOTIDE SEQUENCE [LARGE SCALE GENOMIC DNA]</scope>
    <source>
        <strain evidence="6 7">ACAM 611</strain>
    </source>
</reference>
<comment type="caution">
    <text evidence="6">The sequence shown here is derived from an EMBL/GenBank/DDBJ whole genome shotgun (WGS) entry which is preliminary data.</text>
</comment>
<dbReference type="STRING" id="56804.BAE46_10975"/>
<proteinExistence type="inferred from homology"/>
<evidence type="ECO:0000313" key="7">
    <source>
        <dbReference type="Proteomes" id="UP000053586"/>
    </source>
</evidence>
<dbReference type="SUPFAM" id="SSF46785">
    <property type="entry name" value="Winged helix' DNA-binding domain"/>
    <property type="match status" value="1"/>
</dbReference>
<evidence type="ECO:0000259" key="5">
    <source>
        <dbReference type="PROSITE" id="PS50931"/>
    </source>
</evidence>
<comment type="similarity">
    <text evidence="1">Belongs to the LysR transcriptional regulatory family.</text>
</comment>
<dbReference type="InterPro" id="IPR036388">
    <property type="entry name" value="WH-like_DNA-bd_sf"/>
</dbReference>
<gene>
    <name evidence="6" type="primary">rbcR</name>
    <name evidence="6" type="ORF">GPUN_0503</name>
</gene>
<keyword evidence="4" id="KW-0804">Transcription</keyword>
<keyword evidence="2" id="KW-0805">Transcription regulation</keyword>
<name>H5T8K9_9ALTE</name>
<evidence type="ECO:0000256" key="1">
    <source>
        <dbReference type="ARBA" id="ARBA00009437"/>
    </source>
</evidence>
<evidence type="ECO:0000256" key="4">
    <source>
        <dbReference type="ARBA" id="ARBA00023163"/>
    </source>
</evidence>
<dbReference type="PRINTS" id="PR00039">
    <property type="entry name" value="HTHLYSR"/>
</dbReference>
<dbReference type="PANTHER" id="PTHR30126">
    <property type="entry name" value="HTH-TYPE TRANSCRIPTIONAL REGULATOR"/>
    <property type="match status" value="1"/>
</dbReference>
<keyword evidence="7" id="KW-1185">Reference proteome</keyword>
<evidence type="ECO:0000313" key="6">
    <source>
        <dbReference type="EMBL" id="GAB54650.1"/>
    </source>
</evidence>
<dbReference type="PANTHER" id="PTHR30126:SF5">
    <property type="entry name" value="HTH-TYPE TRANSCRIPTIONAL ACTIVATOR CMPR"/>
    <property type="match status" value="1"/>
</dbReference>
<dbReference type="GO" id="GO:0000976">
    <property type="term" value="F:transcription cis-regulatory region binding"/>
    <property type="evidence" value="ECO:0007669"/>
    <property type="project" value="TreeGrafter"/>
</dbReference>